<protein>
    <submittedName>
        <fullName evidence="4">Secreted protein containing DUF1593</fullName>
    </submittedName>
</protein>
<evidence type="ECO:0000313" key="4">
    <source>
        <dbReference type="EMBL" id="EKK04003.1"/>
    </source>
</evidence>
<dbReference type="Gene3D" id="2.60.40.10">
    <property type="entry name" value="Immunoglobulins"/>
    <property type="match status" value="1"/>
</dbReference>
<dbReference type="SUPFAM" id="SSF53590">
    <property type="entry name" value="Nucleoside hydrolase"/>
    <property type="match status" value="1"/>
</dbReference>
<organism evidence="4 5">
    <name type="scientific">Rhodopirellula baltica SH28</name>
    <dbReference type="NCBI Taxonomy" id="993517"/>
    <lineage>
        <taxon>Bacteria</taxon>
        <taxon>Pseudomonadati</taxon>
        <taxon>Planctomycetota</taxon>
        <taxon>Planctomycetia</taxon>
        <taxon>Pirellulales</taxon>
        <taxon>Pirellulaceae</taxon>
        <taxon>Rhodopirellula</taxon>
    </lineage>
</organism>
<gene>
    <name evidence="4" type="ORF">RBSH_00744</name>
</gene>
<evidence type="ECO:0000313" key="5">
    <source>
        <dbReference type="Proteomes" id="UP000007993"/>
    </source>
</evidence>
<dbReference type="RefSeq" id="WP_007330727.1">
    <property type="nucleotide sequence ID" value="NZ_AMCW01000018.1"/>
</dbReference>
<dbReference type="EMBL" id="AMCW01000018">
    <property type="protein sequence ID" value="EKK04003.1"/>
    <property type="molecule type" value="Genomic_DNA"/>
</dbReference>
<dbReference type="Pfam" id="PF21027">
    <property type="entry name" value="Sde0182_C"/>
    <property type="match status" value="1"/>
</dbReference>
<dbReference type="InterPro" id="IPR013783">
    <property type="entry name" value="Ig-like_fold"/>
</dbReference>
<dbReference type="InterPro" id="IPR048527">
    <property type="entry name" value="Sde182_C"/>
</dbReference>
<dbReference type="Gene3D" id="3.90.245.10">
    <property type="entry name" value="Ribonucleoside hydrolase-like"/>
    <property type="match status" value="1"/>
</dbReference>
<feature type="signal peptide" evidence="1">
    <location>
        <begin position="1"/>
        <end position="37"/>
    </location>
</feature>
<feature type="chain" id="PRO_5003886202" evidence="1">
    <location>
        <begin position="38"/>
        <end position="490"/>
    </location>
</feature>
<dbReference type="PATRIC" id="fig|993517.3.peg.816"/>
<dbReference type="InterPro" id="IPR011483">
    <property type="entry name" value="Sde182_NH-like"/>
</dbReference>
<comment type="caution">
    <text evidence="4">The sequence shown here is derived from an EMBL/GenBank/DDBJ whole genome shotgun (WGS) entry which is preliminary data.</text>
</comment>
<proteinExistence type="predicted"/>
<feature type="domain" description="Cellulose-binding Sde182 nucleoside hydrolase-like" evidence="2">
    <location>
        <begin position="42"/>
        <end position="309"/>
    </location>
</feature>
<reference evidence="4 5" key="1">
    <citation type="journal article" date="2013" name="Mar. Genomics">
        <title>Expression of sulfatases in Rhodopirellula baltica and the diversity of sulfatases in the genus Rhodopirellula.</title>
        <authorList>
            <person name="Wegner C.E."/>
            <person name="Richter-Heitmann T."/>
            <person name="Klindworth A."/>
            <person name="Klockow C."/>
            <person name="Richter M."/>
            <person name="Achstetter T."/>
            <person name="Glockner F.O."/>
            <person name="Harder J."/>
        </authorList>
    </citation>
    <scope>NUCLEOTIDE SEQUENCE [LARGE SCALE GENOMIC DNA]</scope>
    <source>
        <strain evidence="4 5">SH28</strain>
    </source>
</reference>
<feature type="domain" description="Cellulose-binding Sde182 C-terminal" evidence="3">
    <location>
        <begin position="409"/>
        <end position="488"/>
    </location>
</feature>
<dbReference type="Proteomes" id="UP000007993">
    <property type="component" value="Unassembled WGS sequence"/>
</dbReference>
<evidence type="ECO:0000256" key="1">
    <source>
        <dbReference type="SAM" id="SignalP"/>
    </source>
</evidence>
<evidence type="ECO:0000259" key="3">
    <source>
        <dbReference type="Pfam" id="PF21027"/>
    </source>
</evidence>
<evidence type="ECO:0000259" key="2">
    <source>
        <dbReference type="Pfam" id="PF07632"/>
    </source>
</evidence>
<dbReference type="GO" id="GO:0016799">
    <property type="term" value="F:hydrolase activity, hydrolyzing N-glycosyl compounds"/>
    <property type="evidence" value="ECO:0007669"/>
    <property type="project" value="InterPro"/>
</dbReference>
<accession>K5DNC9</accession>
<keyword evidence="1" id="KW-0732">Signal</keyword>
<dbReference type="Pfam" id="PF07632">
    <property type="entry name" value="Sde182_NH-like"/>
    <property type="match status" value="1"/>
</dbReference>
<dbReference type="InterPro" id="IPR036452">
    <property type="entry name" value="Ribo_hydro-like"/>
</dbReference>
<sequence>MMMRSQLNQSHFHNFCVCVWMGGLCLFSTAMSSDANATERPRILVTTDGEIDDECSMVRFLLYANEFDIEGIVTSSSQYHWQGFEWAGDGWIDPYLNAYTDVYPNLVQHDDRFPTPEFLRSVTKLGNVKAEGEMEEVSEGSQLIVKVLLDDTDSRPIWLQAWGGTNTIARALKTIEEEQPDRMAEVAAKIRLYYIFEQDATYQDYILPNWGKYQMTTIISDQFEAIAYRWKKIQPPAQHRYFAAPWMKKNILNDHGPLCSLYKSHQAGEEGFSEGDFRSEGDSPAFLHNVVTGLRSQESPDWGGWGGRFVWIRDNTWMDPAPYEGYQHPEGRYFRETCWGRLSLNAGMTSHNDPRMLEFFRPTWRWSVAQQNDWAARADWCVQQFDQANHAPEVRIDHGVDLKFEAGAKVRLSANGTSDPDGDELQYRWWQHSEADTYDGTVEISNANQQQAEFVAPSDAKGKTVHVICEVTDSGTPQMTRYQRVVVELY</sequence>
<dbReference type="AlphaFoldDB" id="K5DNC9"/>
<name>K5DNC9_RHOBT</name>